<keyword evidence="3" id="KW-1185">Reference proteome</keyword>
<dbReference type="HOGENOM" id="CLU_026027_0_0_1"/>
<protein>
    <submittedName>
        <fullName evidence="2">Uncharacterized protein</fullName>
    </submittedName>
</protein>
<feature type="compositionally biased region" description="Basic and acidic residues" evidence="1">
    <location>
        <begin position="358"/>
        <end position="369"/>
    </location>
</feature>
<feature type="region of interest" description="Disordered" evidence="1">
    <location>
        <begin position="346"/>
        <end position="369"/>
    </location>
</feature>
<evidence type="ECO:0000313" key="3">
    <source>
        <dbReference type="Proteomes" id="UP000053593"/>
    </source>
</evidence>
<proteinExistence type="predicted"/>
<name>A0A0D0CGJ5_9AGAR</name>
<gene>
    <name evidence="2" type="ORF">GYMLUDRAFT_996854</name>
</gene>
<evidence type="ECO:0000256" key="1">
    <source>
        <dbReference type="SAM" id="MobiDB-lite"/>
    </source>
</evidence>
<reference evidence="2 3" key="1">
    <citation type="submission" date="2014-04" db="EMBL/GenBank/DDBJ databases">
        <title>Evolutionary Origins and Diversification of the Mycorrhizal Mutualists.</title>
        <authorList>
            <consortium name="DOE Joint Genome Institute"/>
            <consortium name="Mycorrhizal Genomics Consortium"/>
            <person name="Kohler A."/>
            <person name="Kuo A."/>
            <person name="Nagy L.G."/>
            <person name="Floudas D."/>
            <person name="Copeland A."/>
            <person name="Barry K.W."/>
            <person name="Cichocki N."/>
            <person name="Veneault-Fourrey C."/>
            <person name="LaButti K."/>
            <person name="Lindquist E.A."/>
            <person name="Lipzen A."/>
            <person name="Lundell T."/>
            <person name="Morin E."/>
            <person name="Murat C."/>
            <person name="Riley R."/>
            <person name="Ohm R."/>
            <person name="Sun H."/>
            <person name="Tunlid A."/>
            <person name="Henrissat B."/>
            <person name="Grigoriev I.V."/>
            <person name="Hibbett D.S."/>
            <person name="Martin F."/>
        </authorList>
    </citation>
    <scope>NUCLEOTIDE SEQUENCE [LARGE SCALE GENOMIC DNA]</scope>
    <source>
        <strain evidence="2 3">FD-317 M1</strain>
    </source>
</reference>
<dbReference type="EMBL" id="KN834770">
    <property type="protein sequence ID" value="KIK61764.1"/>
    <property type="molecule type" value="Genomic_DNA"/>
</dbReference>
<dbReference type="Proteomes" id="UP000053593">
    <property type="component" value="Unassembled WGS sequence"/>
</dbReference>
<dbReference type="AlphaFoldDB" id="A0A0D0CGJ5"/>
<accession>A0A0D0CGJ5</accession>
<evidence type="ECO:0000313" key="2">
    <source>
        <dbReference type="EMBL" id="KIK61764.1"/>
    </source>
</evidence>
<sequence length="712" mass="77753">MADISKQVQLEDAAVRRAGEISTKIREALRNALPAPPEQFFTVMVPGKVVDFDEYMTPSDVTSLLPTRVELAQARLCDDMPALAAVQLGPTGRSVARSYATAISKFVPSGSTIGVDEGSTAPLTEQQKRYKQAMALLSAEVPNKDGHTLVELYTIKQRAYTDAVSAKTKAFDDAMIIAQKDPANKTGEQVRAAYDRWVQENSRAYRNSVQAAYMDWVIMGKKEEVEYWFSVVDQDSALARVEQSKETMRWAIVQDSDGSGEYQKVVLTPSNWANLCRKKIQSGSNKTRTVEWYTFEISRLEKQNQMLEVLKSSPPSFQVNKANEEDIKKAEQELNDALANALKAEQTLKATPPVGPKPKAEADQAKWQEADTARKNAVQANDTAQQALAKARESYDKVKISDLTSESREAQNSMFTDMAKDDGGFIKTQIDANKRTIEEYTQAKVELHKQSGTGTGASAAIKEISDDMGIPKALPDPTTPPSADEDYFTAIAVEVSSSSESKSSKEEASSMSFGASASYGFNKVSVSHSQSQAHAEAQSELENASVKVSFECMRVDITRPWLRTELFYDEDLVLGPSSPHISPGFAKLAALLEGTWKSEDNASTSVEEELARYNLFPMIPTAFLVACNVVLEISGSTSKLQTMFNTSSSASSASVSVGFGPFRASGSASYSHSKTEASSKCESTASGCRISIESPQIIGWISEMIPALPRLK</sequence>
<dbReference type="OrthoDB" id="3261350at2759"/>
<organism evidence="2 3">
    <name type="scientific">Collybiopsis luxurians FD-317 M1</name>
    <dbReference type="NCBI Taxonomy" id="944289"/>
    <lineage>
        <taxon>Eukaryota</taxon>
        <taxon>Fungi</taxon>
        <taxon>Dikarya</taxon>
        <taxon>Basidiomycota</taxon>
        <taxon>Agaricomycotina</taxon>
        <taxon>Agaricomycetes</taxon>
        <taxon>Agaricomycetidae</taxon>
        <taxon>Agaricales</taxon>
        <taxon>Marasmiineae</taxon>
        <taxon>Omphalotaceae</taxon>
        <taxon>Collybiopsis</taxon>
        <taxon>Collybiopsis luxurians</taxon>
    </lineage>
</organism>